<accession>A0A6V8PLS5</accession>
<feature type="transmembrane region" description="Helical" evidence="1">
    <location>
        <begin position="54"/>
        <end position="74"/>
    </location>
</feature>
<keyword evidence="1" id="KW-0812">Transmembrane</keyword>
<evidence type="ECO:0000256" key="1">
    <source>
        <dbReference type="SAM" id="Phobius"/>
    </source>
</evidence>
<name>A0A6V8PLS5_9ACTN</name>
<sequence>MPIIDKNRRRGDAIPMPPAEAIRYNERTVSERINSRLKEEFGGRNVKVRGAKKVSLHLMFGIIALFADQLLMLVR</sequence>
<dbReference type="AlphaFoldDB" id="A0A6V8PLS5"/>
<evidence type="ECO:0008006" key="4">
    <source>
        <dbReference type="Google" id="ProtNLM"/>
    </source>
</evidence>
<evidence type="ECO:0000313" key="3">
    <source>
        <dbReference type="Proteomes" id="UP000568877"/>
    </source>
</evidence>
<proteinExistence type="predicted"/>
<reference evidence="2 3" key="1">
    <citation type="journal article" date="2020" name="Front. Microbiol.">
        <title>Single-cell genomics of novel Actinobacteria with the Wood-Ljungdahl pathway discovered in a serpentinizing system.</title>
        <authorList>
            <person name="Merino N."/>
            <person name="Kawai M."/>
            <person name="Boyd E.S."/>
            <person name="Colman D.R."/>
            <person name="McGlynn S.E."/>
            <person name="Nealson K.H."/>
            <person name="Kurokawa K."/>
            <person name="Hongoh Y."/>
        </authorList>
    </citation>
    <scope>NUCLEOTIDE SEQUENCE [LARGE SCALE GENOMIC DNA]</scope>
    <source>
        <strain evidence="2 3">S42</strain>
    </source>
</reference>
<comment type="caution">
    <text evidence="2">The sequence shown here is derived from an EMBL/GenBank/DDBJ whole genome shotgun (WGS) entry which is preliminary data.</text>
</comment>
<protein>
    <recommendedName>
        <fullName evidence="4">Transposase DDE domain-containing protein</fullName>
    </recommendedName>
</protein>
<keyword evidence="1" id="KW-0472">Membrane</keyword>
<dbReference type="Proteomes" id="UP000568877">
    <property type="component" value="Unassembled WGS sequence"/>
</dbReference>
<evidence type="ECO:0000313" key="2">
    <source>
        <dbReference type="EMBL" id="GFP33207.1"/>
    </source>
</evidence>
<dbReference type="EMBL" id="BLSA01000328">
    <property type="protein sequence ID" value="GFP33207.1"/>
    <property type="molecule type" value="Genomic_DNA"/>
</dbReference>
<gene>
    <name evidence="2" type="ORF">HKBW3S42_01530</name>
</gene>
<organism evidence="2 3">
    <name type="scientific">Candidatus Hakubella thermalkaliphila</name>
    <dbReference type="NCBI Taxonomy" id="2754717"/>
    <lineage>
        <taxon>Bacteria</taxon>
        <taxon>Bacillati</taxon>
        <taxon>Actinomycetota</taxon>
        <taxon>Actinomycetota incertae sedis</taxon>
        <taxon>Candidatus Hakubellales</taxon>
        <taxon>Candidatus Hakubellaceae</taxon>
        <taxon>Candidatus Hakubella</taxon>
    </lineage>
</organism>
<keyword evidence="1" id="KW-1133">Transmembrane helix</keyword>